<protein>
    <submittedName>
        <fullName evidence="1">Uncharacterized protein</fullName>
    </submittedName>
</protein>
<evidence type="ECO:0000313" key="2">
    <source>
        <dbReference type="Proteomes" id="UP000712570"/>
    </source>
</evidence>
<dbReference type="EMBL" id="JAAOLX010000007">
    <property type="protein sequence ID" value="NHQ87206.1"/>
    <property type="molecule type" value="Genomic_DNA"/>
</dbReference>
<evidence type="ECO:0000313" key="1">
    <source>
        <dbReference type="EMBL" id="NHQ87206.1"/>
    </source>
</evidence>
<comment type="caution">
    <text evidence="1">The sequence shown here is derived from an EMBL/GenBank/DDBJ whole genome shotgun (WGS) entry which is preliminary data.</text>
</comment>
<reference evidence="1 2" key="1">
    <citation type="submission" date="2020-03" db="EMBL/GenBank/DDBJ databases">
        <title>Draft genome sequence of environmentally isolated violet-colored cultures.</title>
        <authorList>
            <person name="Wilson H.S."/>
        </authorList>
    </citation>
    <scope>NUCLEOTIDE SEQUENCE [LARGE SCALE GENOMIC DNA]</scope>
    <source>
        <strain evidence="1 2">HSC-16F04</strain>
    </source>
</reference>
<sequence>MNNALSAQPECGLSEIPPAGAAALAAFLSAPPSGPATCSIKTSFLTSRVADVAASAEQRSGLFSVFT</sequence>
<dbReference type="Proteomes" id="UP000712570">
    <property type="component" value="Unassembled WGS sequence"/>
</dbReference>
<gene>
    <name evidence="1" type="ORF">HA050_13905</name>
</gene>
<dbReference type="RefSeq" id="WP_166827252.1">
    <property type="nucleotide sequence ID" value="NZ_JAAOLX010000007.1"/>
</dbReference>
<name>A0ABX0KRG0_9NEIS</name>
<accession>A0ABX0KRG0</accession>
<proteinExistence type="predicted"/>
<organism evidence="1 2">
    <name type="scientific">Iodobacter violaceini</name>
    <dbReference type="NCBI Taxonomy" id="3044271"/>
    <lineage>
        <taxon>Bacteria</taxon>
        <taxon>Pseudomonadati</taxon>
        <taxon>Pseudomonadota</taxon>
        <taxon>Betaproteobacteria</taxon>
        <taxon>Neisseriales</taxon>
        <taxon>Chitinibacteraceae</taxon>
        <taxon>Iodobacter</taxon>
    </lineage>
</organism>
<keyword evidence="2" id="KW-1185">Reference proteome</keyword>